<name>A0A9D1U535_9LACO</name>
<dbReference type="InterPro" id="IPR004992">
    <property type="entry name" value="EutN_CcmL"/>
</dbReference>
<comment type="subcellular location">
    <subcellularLocation>
        <location evidence="1">Carboxysome</location>
    </subcellularLocation>
</comment>
<keyword evidence="2" id="KW-1282">Carboxysome</keyword>
<keyword evidence="3" id="KW-1283">Bacterial microcompartment</keyword>
<comment type="caution">
    <text evidence="4">The sequence shown here is derived from an EMBL/GenBank/DDBJ whole genome shotgun (WGS) entry which is preliminary data.</text>
</comment>
<proteinExistence type="predicted"/>
<dbReference type="SUPFAM" id="SSF159133">
    <property type="entry name" value="EutN/CcmL-like"/>
    <property type="match status" value="1"/>
</dbReference>
<gene>
    <name evidence="4" type="ORF">H9875_02335</name>
</gene>
<evidence type="ECO:0000256" key="3">
    <source>
        <dbReference type="ARBA" id="ARBA00024446"/>
    </source>
</evidence>
<evidence type="ECO:0000313" key="4">
    <source>
        <dbReference type="EMBL" id="HIW71445.1"/>
    </source>
</evidence>
<sequence>MHMGKVIGSVVSTQKDDSLVGRKLMIVQEIDSELRNGSRQEVAADTVGAGIGEYVLYVRGAGARHSQPGDPHTDVMDAAIVGIIDRLDK</sequence>
<reference evidence="4" key="1">
    <citation type="journal article" date="2021" name="PeerJ">
        <title>Extensive microbial diversity within the chicken gut microbiome revealed by metagenomics and culture.</title>
        <authorList>
            <person name="Gilroy R."/>
            <person name="Ravi A."/>
            <person name="Getino M."/>
            <person name="Pursley I."/>
            <person name="Horton D.L."/>
            <person name="Alikhan N.F."/>
            <person name="Baker D."/>
            <person name="Gharbi K."/>
            <person name="Hall N."/>
            <person name="Watson M."/>
            <person name="Adriaenssens E.M."/>
            <person name="Foster-Nyarko E."/>
            <person name="Jarju S."/>
            <person name="Secka A."/>
            <person name="Antonio M."/>
            <person name="Oren A."/>
            <person name="Chaudhuri R.R."/>
            <person name="La Ragione R."/>
            <person name="Hildebrand F."/>
            <person name="Pallen M.J."/>
        </authorList>
    </citation>
    <scope>NUCLEOTIDE SEQUENCE</scope>
    <source>
        <strain evidence="4">CHK173-259</strain>
    </source>
</reference>
<protein>
    <submittedName>
        <fullName evidence="4">EutN/CcmL family microcompartment protein</fullName>
    </submittedName>
</protein>
<dbReference type="AlphaFoldDB" id="A0A9D1U535"/>
<evidence type="ECO:0000313" key="5">
    <source>
        <dbReference type="Proteomes" id="UP000886822"/>
    </source>
</evidence>
<dbReference type="GO" id="GO:0031470">
    <property type="term" value="C:carboxysome"/>
    <property type="evidence" value="ECO:0007669"/>
    <property type="project" value="UniProtKB-SubCell"/>
</dbReference>
<dbReference type="Proteomes" id="UP000886822">
    <property type="component" value="Unassembled WGS sequence"/>
</dbReference>
<organism evidence="4 5">
    <name type="scientific">Candidatus Levilactobacillus faecigallinarum</name>
    <dbReference type="NCBI Taxonomy" id="2838638"/>
    <lineage>
        <taxon>Bacteria</taxon>
        <taxon>Bacillati</taxon>
        <taxon>Bacillota</taxon>
        <taxon>Bacilli</taxon>
        <taxon>Lactobacillales</taxon>
        <taxon>Lactobacillaceae</taxon>
        <taxon>Levilactobacillus</taxon>
    </lineage>
</organism>
<reference evidence="4" key="2">
    <citation type="submission" date="2021-04" db="EMBL/GenBank/DDBJ databases">
        <authorList>
            <person name="Gilroy R."/>
        </authorList>
    </citation>
    <scope>NUCLEOTIDE SEQUENCE</scope>
    <source>
        <strain evidence="4">CHK173-259</strain>
    </source>
</reference>
<dbReference type="PANTHER" id="PTHR36539:SF1">
    <property type="entry name" value="BACTERIAL MICROCOMPARTMENT SHELL VERTEX PROTEIN EUTN"/>
    <property type="match status" value="1"/>
</dbReference>
<dbReference type="PROSITE" id="PS51932">
    <property type="entry name" value="BMV"/>
    <property type="match status" value="1"/>
</dbReference>
<dbReference type="Gene3D" id="2.40.50.220">
    <property type="entry name" value="EutN/Ccml"/>
    <property type="match status" value="1"/>
</dbReference>
<dbReference type="PANTHER" id="PTHR36539">
    <property type="entry name" value="ETHANOLAMINE UTILIZATION PROTEIN EUTN"/>
    <property type="match status" value="1"/>
</dbReference>
<evidence type="ECO:0000256" key="2">
    <source>
        <dbReference type="ARBA" id="ARBA00023669"/>
    </source>
</evidence>
<accession>A0A9D1U535</accession>
<dbReference type="InterPro" id="IPR036677">
    <property type="entry name" value="EutN_CcmL_sf"/>
</dbReference>
<evidence type="ECO:0000256" key="1">
    <source>
        <dbReference type="ARBA" id="ARBA00023587"/>
    </source>
</evidence>
<dbReference type="Pfam" id="PF03319">
    <property type="entry name" value="EutN_CcmL"/>
    <property type="match status" value="1"/>
</dbReference>
<dbReference type="EMBL" id="DXGJ01000020">
    <property type="protein sequence ID" value="HIW71445.1"/>
    <property type="molecule type" value="Genomic_DNA"/>
</dbReference>
<dbReference type="CDD" id="cd01614">
    <property type="entry name" value="EutN_CcmL"/>
    <property type="match status" value="1"/>
</dbReference>